<dbReference type="PaxDb" id="263820-PTO0710"/>
<dbReference type="GeneID" id="2845275"/>
<dbReference type="InterPro" id="IPR024072">
    <property type="entry name" value="DHFR-like_dom_sf"/>
</dbReference>
<protein>
    <recommendedName>
        <fullName evidence="4">Bacterial bifunctional deaminase-reductase C-terminal domain-containing protein</fullName>
    </recommendedName>
</protein>
<evidence type="ECO:0000256" key="2">
    <source>
        <dbReference type="ARBA" id="ARBA00022857"/>
    </source>
</evidence>
<dbReference type="AlphaFoldDB" id="Q6L157"/>
<dbReference type="RefSeq" id="WP_011177511.1">
    <property type="nucleotide sequence ID" value="NC_005877.1"/>
</dbReference>
<evidence type="ECO:0000256" key="1">
    <source>
        <dbReference type="ARBA" id="ARBA00005104"/>
    </source>
</evidence>
<evidence type="ECO:0000256" key="3">
    <source>
        <dbReference type="ARBA" id="ARBA00023002"/>
    </source>
</evidence>
<dbReference type="STRING" id="263820.PTO0710"/>
<proteinExistence type="predicted"/>
<dbReference type="GO" id="GO:0009231">
    <property type="term" value="P:riboflavin biosynthetic process"/>
    <property type="evidence" value="ECO:0007669"/>
    <property type="project" value="InterPro"/>
</dbReference>
<reference evidence="5 6" key="1">
    <citation type="journal article" date="2004" name="Proc. Natl. Acad. Sci. U.S.A.">
        <title>Genome sequence of Picrophilus torridus and its implications for life around pH 0.</title>
        <authorList>
            <person name="Futterer O."/>
            <person name="Angelov A."/>
            <person name="Liesegang H."/>
            <person name="Gottschalk G."/>
            <person name="Schleper C."/>
            <person name="Schepers B."/>
            <person name="Dock C."/>
            <person name="Antranikian G."/>
            <person name="Liebl W."/>
        </authorList>
    </citation>
    <scope>NUCLEOTIDE SEQUENCE [LARGE SCALE GENOMIC DNA]</scope>
    <source>
        <strain evidence="6">ATCC 700027 / DSM 9790 / JCM 10055 / NBRC 100828</strain>
    </source>
</reference>
<dbReference type="eggNOG" id="arCOG01484">
    <property type="taxonomic scope" value="Archaea"/>
</dbReference>
<gene>
    <name evidence="5" type="ordered locus">PTO0710</name>
</gene>
<keyword evidence="2" id="KW-0521">NADP</keyword>
<feature type="domain" description="Bacterial bifunctional deaminase-reductase C-terminal" evidence="4">
    <location>
        <begin position="3"/>
        <end position="155"/>
    </location>
</feature>
<dbReference type="OrthoDB" id="10178at2157"/>
<dbReference type="PANTHER" id="PTHR38011">
    <property type="entry name" value="DIHYDROFOLATE REDUCTASE FAMILY PROTEIN (AFU_ORTHOLOGUE AFUA_8G06820)"/>
    <property type="match status" value="1"/>
</dbReference>
<name>Q6L157_PICTO</name>
<dbReference type="InterPro" id="IPR002734">
    <property type="entry name" value="RibDG_C"/>
</dbReference>
<dbReference type="InParanoid" id="Q6L157"/>
<dbReference type="GO" id="GO:0008703">
    <property type="term" value="F:5-amino-6-(5-phosphoribosylamino)uracil reductase activity"/>
    <property type="evidence" value="ECO:0007669"/>
    <property type="project" value="InterPro"/>
</dbReference>
<dbReference type="Proteomes" id="UP000000438">
    <property type="component" value="Chromosome"/>
</dbReference>
<evidence type="ECO:0000313" key="6">
    <source>
        <dbReference type="Proteomes" id="UP000000438"/>
    </source>
</evidence>
<dbReference type="PANTHER" id="PTHR38011:SF7">
    <property type="entry name" value="2,5-DIAMINO-6-RIBOSYLAMINO-4(3H)-PYRIMIDINONE 5'-PHOSPHATE REDUCTASE"/>
    <property type="match status" value="1"/>
</dbReference>
<dbReference type="Gene3D" id="3.40.430.10">
    <property type="entry name" value="Dihydrofolate Reductase, subunit A"/>
    <property type="match status" value="1"/>
</dbReference>
<dbReference type="FunCoup" id="Q6L157">
    <property type="interactions" value="65"/>
</dbReference>
<evidence type="ECO:0000313" key="5">
    <source>
        <dbReference type="EMBL" id="AAT43295.1"/>
    </source>
</evidence>
<dbReference type="InterPro" id="IPR050765">
    <property type="entry name" value="Riboflavin_Biosynth_HTPR"/>
</dbReference>
<comment type="pathway">
    <text evidence="1">Cofactor biosynthesis; riboflavin biosynthesis.</text>
</comment>
<accession>Q6L157</accession>
<organism evidence="5 6">
    <name type="scientific">Picrophilus torridus (strain ATCC 700027 / DSM 9790 / JCM 10055 / NBRC 100828 / KAW 2/3)</name>
    <dbReference type="NCBI Taxonomy" id="1122961"/>
    <lineage>
        <taxon>Archaea</taxon>
        <taxon>Methanobacteriati</taxon>
        <taxon>Thermoplasmatota</taxon>
        <taxon>Thermoplasmata</taxon>
        <taxon>Thermoplasmatales</taxon>
        <taxon>Picrophilaceae</taxon>
        <taxon>Picrophilus</taxon>
    </lineage>
</organism>
<dbReference type="HOGENOM" id="CLU_036590_4_1_2"/>
<dbReference type="KEGG" id="pto:PTO0710"/>
<keyword evidence="3" id="KW-0560">Oxidoreductase</keyword>
<dbReference type="EMBL" id="AE017261">
    <property type="protein sequence ID" value="AAT43295.1"/>
    <property type="molecule type" value="Genomic_DNA"/>
</dbReference>
<dbReference type="SUPFAM" id="SSF53597">
    <property type="entry name" value="Dihydrofolate reductase-like"/>
    <property type="match status" value="1"/>
</dbReference>
<dbReference type="Pfam" id="PF01872">
    <property type="entry name" value="RibD_C"/>
    <property type="match status" value="1"/>
</dbReference>
<sequence length="185" mass="20696">MRPYVIINVAMSLNGRISSINGSIKISDYYDWNRTIDLRKSVDAVLIGAGTVMVDNPELKHARSRIILDGNYKLNDNYKVFDGGVPTYIITGVDVSLKNVIVIKLNDLDMKNILNVLYEHGIKSILVEGGANVISQFFLNKLYDEFYIYINPGMILSGMPVFNGFEASVNYNILKLGDGILLKIK</sequence>
<evidence type="ECO:0000259" key="4">
    <source>
        <dbReference type="Pfam" id="PF01872"/>
    </source>
</evidence>